<dbReference type="Proteomes" id="UP001642540">
    <property type="component" value="Unassembled WGS sequence"/>
</dbReference>
<evidence type="ECO:0000313" key="3">
    <source>
        <dbReference type="EMBL" id="CAL8116651.1"/>
    </source>
</evidence>
<protein>
    <submittedName>
        <fullName evidence="3">Uncharacterized protein</fullName>
    </submittedName>
</protein>
<comment type="caution">
    <text evidence="3">The sequence shown here is derived from an EMBL/GenBank/DDBJ whole genome shotgun (WGS) entry which is preliminary data.</text>
</comment>
<evidence type="ECO:0000313" key="4">
    <source>
        <dbReference type="Proteomes" id="UP001642540"/>
    </source>
</evidence>
<gene>
    <name evidence="3" type="ORF">ODALV1_LOCUS17364</name>
</gene>
<evidence type="ECO:0000256" key="2">
    <source>
        <dbReference type="SAM" id="SignalP"/>
    </source>
</evidence>
<organism evidence="3 4">
    <name type="scientific">Orchesella dallaii</name>
    <dbReference type="NCBI Taxonomy" id="48710"/>
    <lineage>
        <taxon>Eukaryota</taxon>
        <taxon>Metazoa</taxon>
        <taxon>Ecdysozoa</taxon>
        <taxon>Arthropoda</taxon>
        <taxon>Hexapoda</taxon>
        <taxon>Collembola</taxon>
        <taxon>Entomobryomorpha</taxon>
        <taxon>Entomobryoidea</taxon>
        <taxon>Orchesellidae</taxon>
        <taxon>Orchesellinae</taxon>
        <taxon>Orchesella</taxon>
    </lineage>
</organism>
<keyword evidence="4" id="KW-1185">Reference proteome</keyword>
<evidence type="ECO:0000256" key="1">
    <source>
        <dbReference type="SAM" id="MobiDB-lite"/>
    </source>
</evidence>
<feature type="region of interest" description="Disordered" evidence="1">
    <location>
        <begin position="111"/>
        <end position="132"/>
    </location>
</feature>
<name>A0ABP1R121_9HEXA</name>
<sequence length="441" mass="49611">MMWKIVVSTLFLLLTTNLEVEAQHYRYSDLFFHDNYFLGAPPSMDEVFEPYVRPTKDIPPEEILEIPISDKTGDTDEPPTFDFTWPGTDFDVTDPGSEVVKVYKENLKTRMEQVSSDSSSTSSDTGISGRSNTCEARQKSCLTIPSFSVREVCTIQCLVKESNLFKDLPFILQKCLKYFCRTSNTFFMRLNEFKIKTWEDYKSIMQAAVPRTITTVQAALRAMLVKLIMEVNSPLTRLRPLFEQFNEIVKPTYNKLGLKNDVLIGNNPGCAMVNMDEPIEKMIILINKDNSLLDYIVFQGYSLCTSVAKYVPDFQFKKMFVSVNSILDMLIGTTCGLHKYGMTGETSDCDQMGGYPTLDMPLPNSIWKPKTQKACETVKNTYLYGRAEDLPADMGPDEADAVDDEAMGGGGGQNKMVRKKRLTLKVGARLGGGVKDKTDSV</sequence>
<feature type="chain" id="PRO_5045712951" evidence="2">
    <location>
        <begin position="23"/>
        <end position="441"/>
    </location>
</feature>
<proteinExistence type="predicted"/>
<feature type="compositionally biased region" description="Low complexity" evidence="1">
    <location>
        <begin position="115"/>
        <end position="131"/>
    </location>
</feature>
<dbReference type="EMBL" id="CAXLJM020000053">
    <property type="protein sequence ID" value="CAL8116651.1"/>
    <property type="molecule type" value="Genomic_DNA"/>
</dbReference>
<feature type="signal peptide" evidence="2">
    <location>
        <begin position="1"/>
        <end position="22"/>
    </location>
</feature>
<reference evidence="3 4" key="1">
    <citation type="submission" date="2024-08" db="EMBL/GenBank/DDBJ databases">
        <authorList>
            <person name="Cucini C."/>
            <person name="Frati F."/>
        </authorList>
    </citation>
    <scope>NUCLEOTIDE SEQUENCE [LARGE SCALE GENOMIC DNA]</scope>
</reference>
<accession>A0ABP1R121</accession>
<keyword evidence="2" id="KW-0732">Signal</keyword>